<evidence type="ECO:0000313" key="2">
    <source>
        <dbReference type="Proteomes" id="UP001161669"/>
    </source>
</evidence>
<accession>A0A3T1CXG6</accession>
<dbReference type="Proteomes" id="UP001161669">
    <property type="component" value="Segment"/>
</dbReference>
<keyword evidence="2" id="KW-1185">Reference proteome</keyword>
<dbReference type="EMBL" id="AP018495">
    <property type="protein sequence ID" value="BBI30524.1"/>
    <property type="molecule type" value="Genomic_DNA"/>
</dbReference>
<dbReference type="KEGG" id="vg:80540876"/>
<organism evidence="1 2">
    <name type="scientific">Acanthamoeba castellanii medusavirus J1</name>
    <dbReference type="NCBI Taxonomy" id="3114988"/>
    <lineage>
        <taxon>Viruses</taxon>
        <taxon>Varidnaviria</taxon>
        <taxon>Bamfordvirae</taxon>
        <taxon>Nucleocytoviricota</taxon>
        <taxon>Megaviricetes</taxon>
        <taxon>Mamonoviridae</taxon>
        <taxon>Medusavirus</taxon>
        <taxon>Medusavirus medusae</taxon>
    </lineage>
</organism>
<protein>
    <submittedName>
        <fullName evidence="1">Uncharacterized protein</fullName>
    </submittedName>
</protein>
<sequence>MLRRTSEKTSDGLIRKLLDALFAQFLHVSWTNK</sequence>
<name>A0A3T1CXG6_9VIRU</name>
<reference evidence="2" key="1">
    <citation type="journal article" date="2019" name="J. Virol.">
        <title>Medusavirus, a novel large DNA virus discovered from hot spring water.</title>
        <authorList>
            <person name="Yoshikawa G."/>
            <person name="Blanc-Mathieu R."/>
            <person name="Song C."/>
            <person name="Kayama Y."/>
            <person name="Mochizuki T."/>
            <person name="Murata K."/>
            <person name="Ogata H."/>
            <person name="Takemura M."/>
        </authorList>
    </citation>
    <scope>NUCLEOTIDE SEQUENCE [LARGE SCALE GENOMIC DNA]</scope>
</reference>
<evidence type="ECO:0000313" key="1">
    <source>
        <dbReference type="EMBL" id="BBI30524.1"/>
    </source>
</evidence>
<proteinExistence type="predicted"/>